<dbReference type="AlphaFoldDB" id="A0AAV7STR2"/>
<protein>
    <recommendedName>
        <fullName evidence="1">KRAB domain-containing protein</fullName>
    </recommendedName>
</protein>
<reference evidence="2" key="1">
    <citation type="journal article" date="2022" name="bioRxiv">
        <title>Sequencing and chromosome-scale assembly of the giantPleurodeles waltlgenome.</title>
        <authorList>
            <person name="Brown T."/>
            <person name="Elewa A."/>
            <person name="Iarovenko S."/>
            <person name="Subramanian E."/>
            <person name="Araus A.J."/>
            <person name="Petzold A."/>
            <person name="Susuki M."/>
            <person name="Suzuki K.-i.T."/>
            <person name="Hayashi T."/>
            <person name="Toyoda A."/>
            <person name="Oliveira C."/>
            <person name="Osipova E."/>
            <person name="Leigh N.D."/>
            <person name="Simon A."/>
            <person name="Yun M.H."/>
        </authorList>
    </citation>
    <scope>NUCLEOTIDE SEQUENCE</scope>
    <source>
        <strain evidence="2">20211129_DDA</strain>
        <tissue evidence="2">Liver</tissue>
    </source>
</reference>
<evidence type="ECO:0000313" key="3">
    <source>
        <dbReference type="Proteomes" id="UP001066276"/>
    </source>
</evidence>
<evidence type="ECO:0000259" key="1">
    <source>
        <dbReference type="PROSITE" id="PS50805"/>
    </source>
</evidence>
<accession>A0AAV7STR2</accession>
<comment type="caution">
    <text evidence="2">The sequence shown here is derived from an EMBL/GenBank/DDBJ whole genome shotgun (WGS) entry which is preliminary data.</text>
</comment>
<proteinExistence type="predicted"/>
<dbReference type="InterPro" id="IPR001909">
    <property type="entry name" value="KRAB"/>
</dbReference>
<sequence length="219" mass="24260">MTQVPFLDASGCFSDEEWNLLQEWQKELCGNLMKEIHRALISLGPLIASTVFSLRTKGTQLLHPLDNNESERRDCVTCSPSDSSTRHCELLILKREENVQLNSPQETDERKDCLSREEAASPFIERLAEEIEESSGNPDLGVPLITAVFSLSTKPEEESCVQQTIEPELTISGMSDSGSMLVKESTTCCENKTCIPMSIDGSCLERVGSELLLVASYIV</sequence>
<gene>
    <name evidence="2" type="ORF">NDU88_007884</name>
</gene>
<feature type="domain" description="KRAB" evidence="1">
    <location>
        <begin position="4"/>
        <end position="75"/>
    </location>
</feature>
<dbReference type="Proteomes" id="UP001066276">
    <property type="component" value="Chromosome 4_2"/>
</dbReference>
<name>A0AAV7STR2_PLEWA</name>
<dbReference type="GO" id="GO:0006355">
    <property type="term" value="P:regulation of DNA-templated transcription"/>
    <property type="evidence" value="ECO:0007669"/>
    <property type="project" value="InterPro"/>
</dbReference>
<dbReference type="SMART" id="SM00349">
    <property type="entry name" value="KRAB"/>
    <property type="match status" value="1"/>
</dbReference>
<organism evidence="2 3">
    <name type="scientific">Pleurodeles waltl</name>
    <name type="common">Iberian ribbed newt</name>
    <dbReference type="NCBI Taxonomy" id="8319"/>
    <lineage>
        <taxon>Eukaryota</taxon>
        <taxon>Metazoa</taxon>
        <taxon>Chordata</taxon>
        <taxon>Craniata</taxon>
        <taxon>Vertebrata</taxon>
        <taxon>Euteleostomi</taxon>
        <taxon>Amphibia</taxon>
        <taxon>Batrachia</taxon>
        <taxon>Caudata</taxon>
        <taxon>Salamandroidea</taxon>
        <taxon>Salamandridae</taxon>
        <taxon>Pleurodelinae</taxon>
        <taxon>Pleurodeles</taxon>
    </lineage>
</organism>
<dbReference type="SUPFAM" id="SSF109640">
    <property type="entry name" value="KRAB domain (Kruppel-associated box)"/>
    <property type="match status" value="1"/>
</dbReference>
<dbReference type="CDD" id="cd07765">
    <property type="entry name" value="KRAB_A-box"/>
    <property type="match status" value="1"/>
</dbReference>
<dbReference type="EMBL" id="JANPWB010000008">
    <property type="protein sequence ID" value="KAJ1167493.1"/>
    <property type="molecule type" value="Genomic_DNA"/>
</dbReference>
<keyword evidence="3" id="KW-1185">Reference proteome</keyword>
<dbReference type="Pfam" id="PF01352">
    <property type="entry name" value="KRAB"/>
    <property type="match status" value="1"/>
</dbReference>
<dbReference type="PROSITE" id="PS50805">
    <property type="entry name" value="KRAB"/>
    <property type="match status" value="1"/>
</dbReference>
<dbReference type="InterPro" id="IPR036051">
    <property type="entry name" value="KRAB_dom_sf"/>
</dbReference>
<dbReference type="Gene3D" id="6.10.140.140">
    <property type="match status" value="1"/>
</dbReference>
<evidence type="ECO:0000313" key="2">
    <source>
        <dbReference type="EMBL" id="KAJ1167493.1"/>
    </source>
</evidence>